<dbReference type="GO" id="GO:0035036">
    <property type="term" value="P:sperm-egg recognition"/>
    <property type="evidence" value="ECO:0007669"/>
    <property type="project" value="TreeGrafter"/>
</dbReference>
<evidence type="ECO:0000256" key="4">
    <source>
        <dbReference type="ARBA" id="ARBA00022729"/>
    </source>
</evidence>
<evidence type="ECO:0000313" key="12">
    <source>
        <dbReference type="Ensembl" id="ENSMMDP00005040786.1"/>
    </source>
</evidence>
<dbReference type="InterPro" id="IPR046354">
    <property type="entry name" value="SPACA4/Bouncer"/>
</dbReference>
<evidence type="ECO:0000259" key="11">
    <source>
        <dbReference type="Pfam" id="PF00021"/>
    </source>
</evidence>
<accession>A0A668A6Z7</accession>
<keyword evidence="8" id="KW-0449">Lipoprotein</keyword>
<reference evidence="12" key="3">
    <citation type="submission" date="2025-09" db="UniProtKB">
        <authorList>
            <consortium name="Ensembl"/>
        </authorList>
    </citation>
    <scope>IDENTIFICATION</scope>
</reference>
<reference evidence="12" key="1">
    <citation type="submission" date="2019-06" db="EMBL/GenBank/DDBJ databases">
        <authorList>
            <consortium name="Wellcome Sanger Institute Data Sharing"/>
        </authorList>
    </citation>
    <scope>NUCLEOTIDE SEQUENCE [LARGE SCALE GENOMIC DNA]</scope>
</reference>
<evidence type="ECO:0000256" key="7">
    <source>
        <dbReference type="ARBA" id="ARBA00023180"/>
    </source>
</evidence>
<dbReference type="AlphaFoldDB" id="A0A668A6Z7"/>
<sequence length="128" mass="13955">KGCWLLPSVLLATTLVLPGLALDSLEESPWFQLILSECPPDELCFKADGRYGNHSALSARGCMAESDCHQAHSLRLKGTVYTMSYACCEWHYCNSSPSATAKYFPLILSLATVALITGRVSEYSCTSL</sequence>
<dbReference type="InterPro" id="IPR016054">
    <property type="entry name" value="LY6_UPA_recep-like"/>
</dbReference>
<evidence type="ECO:0000256" key="6">
    <source>
        <dbReference type="ARBA" id="ARBA00023157"/>
    </source>
</evidence>
<evidence type="ECO:0000256" key="1">
    <source>
        <dbReference type="ARBA" id="ARBA00004609"/>
    </source>
</evidence>
<keyword evidence="7" id="KW-0325">Glycoprotein</keyword>
<evidence type="ECO:0000256" key="5">
    <source>
        <dbReference type="ARBA" id="ARBA00023136"/>
    </source>
</evidence>
<proteinExistence type="inferred from homology"/>
<comment type="similarity">
    <text evidence="9">Belongs to the SPACA4/bouncer family.</text>
</comment>
<keyword evidence="4 10" id="KW-0732">Signal</keyword>
<evidence type="ECO:0000256" key="3">
    <source>
        <dbReference type="ARBA" id="ARBA00022622"/>
    </source>
</evidence>
<keyword evidence="5" id="KW-0472">Membrane</keyword>
<evidence type="ECO:0000256" key="2">
    <source>
        <dbReference type="ARBA" id="ARBA00022475"/>
    </source>
</evidence>
<dbReference type="GO" id="GO:0098552">
    <property type="term" value="C:side of membrane"/>
    <property type="evidence" value="ECO:0007669"/>
    <property type="project" value="UniProtKB-KW"/>
</dbReference>
<feature type="domain" description="UPAR/Ly6" evidence="11">
    <location>
        <begin position="37"/>
        <end position="95"/>
    </location>
</feature>
<reference evidence="12" key="2">
    <citation type="submission" date="2025-08" db="UniProtKB">
        <authorList>
            <consortium name="Ensembl"/>
        </authorList>
    </citation>
    <scope>IDENTIFICATION</scope>
</reference>
<feature type="chain" id="PRO_5025627575" description="UPAR/Ly6 domain-containing protein" evidence="10">
    <location>
        <begin position="22"/>
        <end position="128"/>
    </location>
</feature>
<dbReference type="GO" id="GO:0005886">
    <property type="term" value="C:plasma membrane"/>
    <property type="evidence" value="ECO:0007669"/>
    <property type="project" value="UniProtKB-SubCell"/>
</dbReference>
<evidence type="ECO:0000256" key="8">
    <source>
        <dbReference type="ARBA" id="ARBA00023288"/>
    </source>
</evidence>
<dbReference type="InParanoid" id="A0A668A6Z7"/>
<feature type="signal peptide" evidence="10">
    <location>
        <begin position="1"/>
        <end position="21"/>
    </location>
</feature>
<keyword evidence="13" id="KW-1185">Reference proteome</keyword>
<organism evidence="12 13">
    <name type="scientific">Myripristis murdjan</name>
    <name type="common">pinecone soldierfish</name>
    <dbReference type="NCBI Taxonomy" id="586833"/>
    <lineage>
        <taxon>Eukaryota</taxon>
        <taxon>Metazoa</taxon>
        <taxon>Chordata</taxon>
        <taxon>Craniata</taxon>
        <taxon>Vertebrata</taxon>
        <taxon>Euteleostomi</taxon>
        <taxon>Actinopterygii</taxon>
        <taxon>Neopterygii</taxon>
        <taxon>Teleostei</taxon>
        <taxon>Neoteleostei</taxon>
        <taxon>Acanthomorphata</taxon>
        <taxon>Holocentriformes</taxon>
        <taxon>Holocentridae</taxon>
        <taxon>Myripristis</taxon>
    </lineage>
</organism>
<evidence type="ECO:0000256" key="9">
    <source>
        <dbReference type="ARBA" id="ARBA00029446"/>
    </source>
</evidence>
<name>A0A668A6Z7_9TELE</name>
<dbReference type="Ensembl" id="ENSMMDT00005041620.1">
    <property type="protein sequence ID" value="ENSMMDP00005040786.1"/>
    <property type="gene ID" value="ENSMMDG00005018860.1"/>
</dbReference>
<dbReference type="GeneTree" id="ENSGT00940000177161"/>
<dbReference type="Gene3D" id="2.10.60.10">
    <property type="entry name" value="CD59"/>
    <property type="match status" value="1"/>
</dbReference>
<evidence type="ECO:0000313" key="13">
    <source>
        <dbReference type="Proteomes" id="UP000472263"/>
    </source>
</evidence>
<dbReference type="PANTHER" id="PTHR47613">
    <property type="entry name" value="SPERM ACROSOME MEMBRANE-ASSOCIATED PROTEIN 4"/>
    <property type="match status" value="1"/>
</dbReference>
<keyword evidence="2" id="KW-1003">Cell membrane</keyword>
<evidence type="ECO:0000256" key="10">
    <source>
        <dbReference type="SAM" id="SignalP"/>
    </source>
</evidence>
<dbReference type="InterPro" id="IPR045860">
    <property type="entry name" value="Snake_toxin-like_sf"/>
</dbReference>
<dbReference type="Pfam" id="PF00021">
    <property type="entry name" value="UPAR_LY6"/>
    <property type="match status" value="1"/>
</dbReference>
<dbReference type="PANTHER" id="PTHR47613:SF1">
    <property type="entry name" value="SPERM ACROSOME MEMBRANE-ASSOCIATED PROTEIN 4"/>
    <property type="match status" value="1"/>
</dbReference>
<protein>
    <recommendedName>
        <fullName evidence="11">UPAR/Ly6 domain-containing protein</fullName>
    </recommendedName>
</protein>
<comment type="subcellular location">
    <subcellularLocation>
        <location evidence="1">Cell membrane</location>
        <topology evidence="1">Lipid-anchor</topology>
        <topology evidence="1">GPI-anchor</topology>
    </subcellularLocation>
</comment>
<dbReference type="Proteomes" id="UP000472263">
    <property type="component" value="Chromosome 6"/>
</dbReference>
<dbReference type="SUPFAM" id="SSF57302">
    <property type="entry name" value="Snake toxin-like"/>
    <property type="match status" value="1"/>
</dbReference>
<keyword evidence="6" id="KW-1015">Disulfide bond</keyword>
<keyword evidence="3" id="KW-0336">GPI-anchor</keyword>